<dbReference type="PROSITE" id="PS50886">
    <property type="entry name" value="TRBD"/>
    <property type="match status" value="1"/>
</dbReference>
<dbReference type="Gene3D" id="2.40.50.140">
    <property type="entry name" value="Nucleic acid-binding proteins"/>
    <property type="match status" value="2"/>
</dbReference>
<dbReference type="InterPro" id="IPR036282">
    <property type="entry name" value="Glutathione-S-Trfase_C_sf"/>
</dbReference>
<dbReference type="InterPro" id="IPR012340">
    <property type="entry name" value="NA-bd_OB-fold"/>
</dbReference>
<dbReference type="AlphaFoldDB" id="A0A9N8V1A0"/>
<keyword evidence="7" id="KW-1185">Reference proteome</keyword>
<accession>A0A9N8V1A0</accession>
<reference evidence="6" key="1">
    <citation type="submission" date="2021-06" db="EMBL/GenBank/DDBJ databases">
        <authorList>
            <person name="Kallberg Y."/>
            <person name="Tangrot J."/>
            <person name="Rosling A."/>
        </authorList>
    </citation>
    <scope>NUCLEOTIDE SEQUENCE</scope>
    <source>
        <strain evidence="6">AZ414A</strain>
    </source>
</reference>
<dbReference type="Gene3D" id="1.20.1050.130">
    <property type="match status" value="1"/>
</dbReference>
<feature type="compositionally biased region" description="Low complexity" evidence="4">
    <location>
        <begin position="175"/>
        <end position="184"/>
    </location>
</feature>
<dbReference type="InterPro" id="IPR002547">
    <property type="entry name" value="tRNA-bd_dom"/>
</dbReference>
<dbReference type="SUPFAM" id="SSF50249">
    <property type="entry name" value="Nucleic acid-binding proteins"/>
    <property type="match status" value="1"/>
</dbReference>
<dbReference type="SUPFAM" id="SSF47616">
    <property type="entry name" value="GST C-terminal domain-like"/>
    <property type="match status" value="1"/>
</dbReference>
<sequence length="355" mass="39627">MTTQTTLSIANNDHSTKLVYQFLVSSPSSPSSFSNVNIQESNNGKNISGSNSVITYLSENFGISSNKVIGDTWLNTTQVIEQDSSKVSKVAKDLDEHLANRTYIVENYLTIVDLVTFTRIYDYFVKLSDQQRFGIPNLTRWFNFIQNTAVKELAPRCGLNLVEINLEAPKVSKIIESQSSQSNEQKSDQKESKKEVNKTDKKGSKKESKKEVKKDSKKDSSSGVTVPIIPSLLDLRVGHIIKVEKHPNADSLYVEQIDVGEENPRTVVTATSSEGKVELVEPPVGSKPGEKVYFEGYQDQVLNPKKKIWETLQPGLITTQEKIASWTNPDTKNVHLLRTISDFCKVANIINASIK</sequence>
<evidence type="ECO:0000313" key="7">
    <source>
        <dbReference type="Proteomes" id="UP000789706"/>
    </source>
</evidence>
<comment type="caution">
    <text evidence="6">The sequence shown here is derived from an EMBL/GenBank/DDBJ whole genome shotgun (WGS) entry which is preliminary data.</text>
</comment>
<dbReference type="InterPro" id="IPR053836">
    <property type="entry name" value="Arc1-like_N"/>
</dbReference>
<evidence type="ECO:0000256" key="4">
    <source>
        <dbReference type="SAM" id="MobiDB-lite"/>
    </source>
</evidence>
<dbReference type="PANTHER" id="PTHR11586:SF33">
    <property type="entry name" value="AMINOACYL TRNA SYNTHASE COMPLEX-INTERACTING MULTIFUNCTIONAL PROTEIN 1"/>
    <property type="match status" value="1"/>
</dbReference>
<dbReference type="Pfam" id="PF01588">
    <property type="entry name" value="tRNA_bind"/>
    <property type="match status" value="1"/>
</dbReference>
<name>A0A9N8V1A0_9GLOM</name>
<dbReference type="Pfam" id="PF21972">
    <property type="entry name" value="Arc1p_N_like"/>
    <property type="match status" value="1"/>
</dbReference>
<dbReference type="Proteomes" id="UP000789706">
    <property type="component" value="Unassembled WGS sequence"/>
</dbReference>
<dbReference type="EMBL" id="CAJVPK010000017">
    <property type="protein sequence ID" value="CAG8433617.1"/>
    <property type="molecule type" value="Genomic_DNA"/>
</dbReference>
<evidence type="ECO:0000256" key="2">
    <source>
        <dbReference type="ARBA" id="ARBA00022884"/>
    </source>
</evidence>
<protein>
    <submittedName>
        <fullName evidence="6">10916_t:CDS:1</fullName>
    </submittedName>
</protein>
<evidence type="ECO:0000256" key="3">
    <source>
        <dbReference type="PROSITE-ProRule" id="PRU00209"/>
    </source>
</evidence>
<evidence type="ECO:0000313" key="6">
    <source>
        <dbReference type="EMBL" id="CAG8433617.1"/>
    </source>
</evidence>
<organism evidence="6 7">
    <name type="scientific">Diversispora eburnea</name>
    <dbReference type="NCBI Taxonomy" id="1213867"/>
    <lineage>
        <taxon>Eukaryota</taxon>
        <taxon>Fungi</taxon>
        <taxon>Fungi incertae sedis</taxon>
        <taxon>Mucoromycota</taxon>
        <taxon>Glomeromycotina</taxon>
        <taxon>Glomeromycetes</taxon>
        <taxon>Diversisporales</taxon>
        <taxon>Diversisporaceae</taxon>
        <taxon>Diversispora</taxon>
    </lineage>
</organism>
<evidence type="ECO:0000256" key="1">
    <source>
        <dbReference type="ARBA" id="ARBA00022555"/>
    </source>
</evidence>
<keyword evidence="1 3" id="KW-0820">tRNA-binding</keyword>
<proteinExistence type="predicted"/>
<dbReference type="PANTHER" id="PTHR11586">
    <property type="entry name" value="TRNA-AMINOACYLATION COFACTOR ARC1 FAMILY MEMBER"/>
    <property type="match status" value="1"/>
</dbReference>
<dbReference type="InterPro" id="IPR051270">
    <property type="entry name" value="Tyrosine-tRNA_ligase_regulator"/>
</dbReference>
<dbReference type="CDD" id="cd10289">
    <property type="entry name" value="GST_C_AaRS_like"/>
    <property type="match status" value="1"/>
</dbReference>
<feature type="domain" description="TRNA-binding" evidence="5">
    <location>
        <begin position="229"/>
        <end position="351"/>
    </location>
</feature>
<feature type="compositionally biased region" description="Basic and acidic residues" evidence="4">
    <location>
        <begin position="185"/>
        <end position="220"/>
    </location>
</feature>
<keyword evidence="2 3" id="KW-0694">RNA-binding</keyword>
<feature type="region of interest" description="Disordered" evidence="4">
    <location>
        <begin position="175"/>
        <end position="223"/>
    </location>
</feature>
<gene>
    <name evidence="6" type="ORF">DEBURN_LOCUS515</name>
</gene>
<dbReference type="OrthoDB" id="19141at2759"/>
<dbReference type="GO" id="GO:0000049">
    <property type="term" value="F:tRNA binding"/>
    <property type="evidence" value="ECO:0007669"/>
    <property type="project" value="UniProtKB-UniRule"/>
</dbReference>
<dbReference type="GO" id="GO:0017102">
    <property type="term" value="C:methionyl glutamyl tRNA synthetase complex"/>
    <property type="evidence" value="ECO:0007669"/>
    <property type="project" value="TreeGrafter"/>
</dbReference>
<evidence type="ECO:0000259" key="5">
    <source>
        <dbReference type="PROSITE" id="PS50886"/>
    </source>
</evidence>